<feature type="domain" description="Ig-like" evidence="1">
    <location>
        <begin position="197"/>
        <end position="263"/>
    </location>
</feature>
<gene>
    <name evidence="2" type="ordered locus">lwe0785</name>
</gene>
<dbReference type="Gene3D" id="2.60.40.10">
    <property type="entry name" value="Immunoglobulins"/>
    <property type="match status" value="5"/>
</dbReference>
<dbReference type="NCBIfam" id="TIGR02167">
    <property type="entry name" value="Liste_lipo_26"/>
    <property type="match status" value="2"/>
</dbReference>
<dbReference type="GeneID" id="61188674"/>
<sequence>MFQGMTSLTSLDLSGFNTSKVTDMSAMFQHAQSLTTLDLSNFNTSNVTSMVGMFIDIHNMKSLTLGAKMGLSSEAGLEDLKVTDVYSGEWLHVLSNRTFTSSELMLNYDSSLAGEYIWALKPVLKLQDLILYEGDSWDSKDNFISVTGKDGNPVDFADVTVEGTVDTSKAGTYEVSYSYEGVTSVATITVKAIQTAVNVHDSTLYIGTEWQAEDNFDSAIDKDGNPVDFKDVTVEGTVDTTKAGTYEVKYSYEGVTSVATITVKAIQTAVNVHDSTLYIGTEWQAEDNFDSVVDKDGNSVDFADVTVEGTVDTSKAGTYEVKYSYEGVTSVATITVKTIQTVVNVHDSTLYIGTEWQAEDNFDSAVDKDGNSVDFADVTVEGTVDTSKAGTYEVKYSYEGVTSVATITVKTIQTAVNVHDSTLYIGTEWKAEDNFDSAIDNDGNPVDFADVTVEGTVDTSKAGTYEVSYSYEGVTYDGFFW</sequence>
<organism evidence="2 3">
    <name type="scientific">Listeria welshimeri serovar 6b (strain ATCC 35897 / DSM 20650 / CCUG 15529 / CIP 8149 / NCTC 11857 / SLCC 5334 / V8)</name>
    <dbReference type="NCBI Taxonomy" id="386043"/>
    <lineage>
        <taxon>Bacteria</taxon>
        <taxon>Bacillati</taxon>
        <taxon>Bacillota</taxon>
        <taxon>Bacilli</taxon>
        <taxon>Bacillales</taxon>
        <taxon>Listeriaceae</taxon>
        <taxon>Listeria</taxon>
    </lineage>
</organism>
<dbReference type="InterPro" id="IPR013783">
    <property type="entry name" value="Ig-like_fold"/>
</dbReference>
<dbReference type="Proteomes" id="UP000000779">
    <property type="component" value="Chromosome"/>
</dbReference>
<dbReference type="STRING" id="386043.lwe0785"/>
<dbReference type="OrthoDB" id="2323731at2"/>
<protein>
    <recommendedName>
        <fullName evidence="1">Ig-like domain-containing protein</fullName>
    </recommendedName>
</protein>
<dbReference type="HOGENOM" id="CLU_567171_0_0_9"/>
<dbReference type="InterPro" id="IPR011889">
    <property type="entry name" value="Liste_lipo_26"/>
</dbReference>
<dbReference type="InterPro" id="IPR022038">
    <property type="entry name" value="Ig-like_bact"/>
</dbReference>
<accession>A0AGS1</accession>
<dbReference type="AlphaFoldDB" id="A0AGS1"/>
<dbReference type="InterPro" id="IPR032675">
    <property type="entry name" value="LRR_dom_sf"/>
</dbReference>
<evidence type="ECO:0000313" key="3">
    <source>
        <dbReference type="Proteomes" id="UP000000779"/>
    </source>
</evidence>
<name>A0AGS1_LISW6</name>
<dbReference type="SUPFAM" id="SSF52047">
    <property type="entry name" value="RNI-like"/>
    <property type="match status" value="1"/>
</dbReference>
<dbReference type="eggNOG" id="COG3209">
    <property type="taxonomic scope" value="Bacteria"/>
</dbReference>
<dbReference type="InterPro" id="IPR005046">
    <property type="entry name" value="DUF285"/>
</dbReference>
<dbReference type="EMBL" id="AM263198">
    <property type="protein sequence ID" value="CAK20203.1"/>
    <property type="molecule type" value="Genomic_DNA"/>
</dbReference>
<feature type="domain" description="Ig-like" evidence="1">
    <location>
        <begin position="416"/>
        <end position="475"/>
    </location>
</feature>
<feature type="domain" description="Ig-like" evidence="1">
    <location>
        <begin position="270"/>
        <end position="336"/>
    </location>
</feature>
<dbReference type="Pfam" id="PF07523">
    <property type="entry name" value="Big_3"/>
    <property type="match status" value="5"/>
</dbReference>
<feature type="domain" description="Ig-like" evidence="1">
    <location>
        <begin position="129"/>
        <end position="190"/>
    </location>
</feature>
<reference evidence="2 3" key="1">
    <citation type="journal article" date="2006" name="J. Bacteriol.">
        <title>Whole-genome sequence of Listeria welshimeri reveals common steps in genome reduction with Listeria innocua as compared to Listeria monocytogenes.</title>
        <authorList>
            <person name="Hain T."/>
            <person name="Steinweg C."/>
            <person name="Kuenne C.T."/>
            <person name="Billion A."/>
            <person name="Ghai R."/>
            <person name="Chatterjee S.S."/>
            <person name="Domann E."/>
            <person name="Kaerst U."/>
            <person name="Goesmann A."/>
            <person name="Bekel T."/>
            <person name="Bartels D."/>
            <person name="Kaiser O."/>
            <person name="Meyer F."/>
            <person name="Puehler A."/>
            <person name="Weisshaar B."/>
            <person name="Wehland J."/>
            <person name="Liang C."/>
            <person name="Dandekar T."/>
            <person name="Lampidis R."/>
            <person name="Kreft J."/>
            <person name="Goebel W."/>
            <person name="Chakraborty T."/>
        </authorList>
    </citation>
    <scope>NUCLEOTIDE SEQUENCE [LARGE SCALE GENOMIC DNA]</scope>
    <source>
        <strain evidence="3">ATCC 35897 / DSM 20650 / CIP 8149 / NCTC 11857 / SLCC 5334 / V8</strain>
    </source>
</reference>
<dbReference type="RefSeq" id="WP_011701622.1">
    <property type="nucleotide sequence ID" value="NC_008555.1"/>
</dbReference>
<dbReference type="Gene3D" id="3.80.10.10">
    <property type="entry name" value="Ribonuclease Inhibitor"/>
    <property type="match status" value="1"/>
</dbReference>
<dbReference type="KEGG" id="lwe:lwe0785"/>
<feature type="domain" description="Ig-like" evidence="1">
    <location>
        <begin position="343"/>
        <end position="409"/>
    </location>
</feature>
<proteinExistence type="predicted"/>
<dbReference type="Pfam" id="PF03382">
    <property type="entry name" value="DUF285"/>
    <property type="match status" value="1"/>
</dbReference>
<evidence type="ECO:0000259" key="1">
    <source>
        <dbReference type="Pfam" id="PF07523"/>
    </source>
</evidence>
<evidence type="ECO:0000313" key="2">
    <source>
        <dbReference type="EMBL" id="CAK20203.1"/>
    </source>
</evidence>
<dbReference type="eggNOG" id="COG4886">
    <property type="taxonomic scope" value="Bacteria"/>
</dbReference>